<reference evidence="3" key="1">
    <citation type="journal article" date="2020" name="Genome Biol.">
        <title>Gamete binning: chromosome-level and haplotype-resolved genome assembly enabled by high-throughput single-cell sequencing of gamete genomes.</title>
        <authorList>
            <person name="Campoy J.A."/>
            <person name="Sun H."/>
            <person name="Goel M."/>
            <person name="Jiao W.-B."/>
            <person name="Folz-Donahue K."/>
            <person name="Wang N."/>
            <person name="Rubio M."/>
            <person name="Liu C."/>
            <person name="Kukat C."/>
            <person name="Ruiz D."/>
            <person name="Huettel B."/>
            <person name="Schneeberger K."/>
        </authorList>
    </citation>
    <scope>NUCLEOTIDE SEQUENCE [LARGE SCALE GENOMIC DNA]</scope>
    <source>
        <strain evidence="3">cv. Rojo Pasion</strain>
    </source>
</reference>
<evidence type="ECO:0000313" key="3">
    <source>
        <dbReference type="Proteomes" id="UP000507245"/>
    </source>
</evidence>
<keyword evidence="1" id="KW-1133">Transmembrane helix</keyword>
<keyword evidence="3" id="KW-1185">Reference proteome</keyword>
<feature type="transmembrane region" description="Helical" evidence="1">
    <location>
        <begin position="29"/>
        <end position="48"/>
    </location>
</feature>
<keyword evidence="1" id="KW-0472">Membrane</keyword>
<gene>
    <name evidence="2" type="ORF">ORAREDHAP_LOCUS3248</name>
</gene>
<proteinExistence type="predicted"/>
<name>A0A6J5VX20_PRUAR</name>
<keyword evidence="1" id="KW-0812">Transmembrane</keyword>
<dbReference type="Proteomes" id="UP000507245">
    <property type="component" value="Unassembled WGS sequence"/>
</dbReference>
<protein>
    <recommendedName>
        <fullName evidence="4">Transmembrane protein</fullName>
    </recommendedName>
</protein>
<dbReference type="EMBL" id="CAEKKB010000001">
    <property type="protein sequence ID" value="CAB4293859.1"/>
    <property type="molecule type" value="Genomic_DNA"/>
</dbReference>
<organism evidence="2 3">
    <name type="scientific">Prunus armeniaca</name>
    <name type="common">Apricot</name>
    <name type="synonym">Armeniaca vulgaris</name>
    <dbReference type="NCBI Taxonomy" id="36596"/>
    <lineage>
        <taxon>Eukaryota</taxon>
        <taxon>Viridiplantae</taxon>
        <taxon>Streptophyta</taxon>
        <taxon>Embryophyta</taxon>
        <taxon>Tracheophyta</taxon>
        <taxon>Spermatophyta</taxon>
        <taxon>Magnoliopsida</taxon>
        <taxon>eudicotyledons</taxon>
        <taxon>Gunneridae</taxon>
        <taxon>Pentapetalae</taxon>
        <taxon>rosids</taxon>
        <taxon>fabids</taxon>
        <taxon>Rosales</taxon>
        <taxon>Rosaceae</taxon>
        <taxon>Amygdaloideae</taxon>
        <taxon>Amygdaleae</taxon>
        <taxon>Prunus</taxon>
    </lineage>
</organism>
<sequence length="52" mass="5528">MAVVTTVALTVTVEVVIWGWGGCDGVVALGWWCVWVVVTIVVAVVVVVRMAK</sequence>
<evidence type="ECO:0000256" key="1">
    <source>
        <dbReference type="SAM" id="Phobius"/>
    </source>
</evidence>
<evidence type="ECO:0000313" key="2">
    <source>
        <dbReference type="EMBL" id="CAB4293859.1"/>
    </source>
</evidence>
<dbReference type="AlphaFoldDB" id="A0A6J5VX20"/>
<accession>A0A6J5VX20</accession>
<evidence type="ECO:0008006" key="4">
    <source>
        <dbReference type="Google" id="ProtNLM"/>
    </source>
</evidence>